<dbReference type="InterPro" id="IPR028261">
    <property type="entry name" value="DPD_II"/>
</dbReference>
<reference evidence="2" key="1">
    <citation type="submission" date="2023-07" db="EMBL/GenBank/DDBJ databases">
        <title>Genome content predicts the carbon catabolic preferences of heterotrophic bacteria.</title>
        <authorList>
            <person name="Gralka M."/>
        </authorList>
    </citation>
    <scope>NUCLEOTIDE SEQUENCE</scope>
    <source>
        <strain evidence="2">C2R13</strain>
    </source>
</reference>
<protein>
    <submittedName>
        <fullName evidence="2">NAD(P)-dependent oxidoreductase</fullName>
    </submittedName>
</protein>
<sequence length="466" mass="49717">MTTSSIPSHWAPSGLAEEALSARFTDLHPALSKRQAFIESSRCLYCYDAPCIKACPTSIDIPTFIRRIHDDNLEGAASEILDANILGGSCARVCPTEILCEQSCVRNQGDECQPVLIGLLQRHALDNAQFEAHPFTRAASTGRRIAVVGAGPAGLSCAHRLARFGHDVVIFEAEEKAGGLNEYGIARYKLTDDFAAREVEFLLEIGGIEIRHGQRLGDNLALASLTREFDSVFLGLGLGTSHALGLTGEDASGLMAATDFIKVLRQSGELNTLAVPRHAVVIGAGNTAIDIAVQARRLGAQTVDLVYRRGEEQMSATHHEQEIARANGVMIHTWARPLAIDVANDGGRSEEGDDTALSAMQFARTRVEDGRLVDTGETFTLACDGVFTAIGQGFDDASLSDVHAAGLAREGAKIEVDEMLRTSLPGVYAGGDCIARGQDLTVQAVAHGKLAAEAIHHDLMLKVEAA</sequence>
<dbReference type="InterPro" id="IPR017896">
    <property type="entry name" value="4Fe4S_Fe-S-bd"/>
</dbReference>
<dbReference type="Pfam" id="PF14691">
    <property type="entry name" value="Fer4_20"/>
    <property type="match status" value="1"/>
</dbReference>
<dbReference type="PRINTS" id="PR00469">
    <property type="entry name" value="PNDRDTASEII"/>
</dbReference>
<dbReference type="Gene3D" id="3.50.50.60">
    <property type="entry name" value="FAD/NAD(P)-binding domain"/>
    <property type="match status" value="2"/>
</dbReference>
<dbReference type="InterPro" id="IPR023753">
    <property type="entry name" value="FAD/NAD-binding_dom"/>
</dbReference>
<dbReference type="Gene3D" id="1.10.1060.10">
    <property type="entry name" value="Alpha-helical ferredoxin"/>
    <property type="match status" value="1"/>
</dbReference>
<dbReference type="EMBL" id="JAUORK010000022">
    <property type="protein sequence ID" value="MDO6673264.1"/>
    <property type="molecule type" value="Genomic_DNA"/>
</dbReference>
<organism evidence="2 3">
    <name type="scientific">Cobetia amphilecti</name>
    <dbReference type="NCBI Taxonomy" id="1055104"/>
    <lineage>
        <taxon>Bacteria</taxon>
        <taxon>Pseudomonadati</taxon>
        <taxon>Pseudomonadota</taxon>
        <taxon>Gammaproteobacteria</taxon>
        <taxon>Oceanospirillales</taxon>
        <taxon>Halomonadaceae</taxon>
        <taxon>Cobetia</taxon>
    </lineage>
</organism>
<dbReference type="PANTHER" id="PTHR42783">
    <property type="entry name" value="GLUTAMATE SYNTHASE [NADPH] SMALL CHAIN"/>
    <property type="match status" value="1"/>
</dbReference>
<dbReference type="PANTHER" id="PTHR42783:SF3">
    <property type="entry name" value="GLUTAMATE SYNTHASE [NADPH] SMALL CHAIN-RELATED"/>
    <property type="match status" value="1"/>
</dbReference>
<dbReference type="SUPFAM" id="SSF46548">
    <property type="entry name" value="alpha-helical ferredoxin"/>
    <property type="match status" value="1"/>
</dbReference>
<dbReference type="Proteomes" id="UP001170481">
    <property type="component" value="Unassembled WGS sequence"/>
</dbReference>
<dbReference type="GO" id="GO:0016491">
    <property type="term" value="F:oxidoreductase activity"/>
    <property type="evidence" value="ECO:0007669"/>
    <property type="project" value="InterPro"/>
</dbReference>
<proteinExistence type="predicted"/>
<gene>
    <name evidence="2" type="ORF">Q4535_14210</name>
</gene>
<dbReference type="RefSeq" id="WP_303594932.1">
    <property type="nucleotide sequence ID" value="NZ_JAUORK010000022.1"/>
</dbReference>
<dbReference type="SUPFAM" id="SSF51971">
    <property type="entry name" value="Nucleotide-binding domain"/>
    <property type="match status" value="2"/>
</dbReference>
<dbReference type="InterPro" id="IPR009051">
    <property type="entry name" value="Helical_ferredxn"/>
</dbReference>
<name>A0AAP4TZP3_9GAMM</name>
<feature type="domain" description="4Fe-4S ferredoxin-type" evidence="1">
    <location>
        <begin position="34"/>
        <end position="67"/>
    </location>
</feature>
<dbReference type="InterPro" id="IPR036188">
    <property type="entry name" value="FAD/NAD-bd_sf"/>
</dbReference>
<evidence type="ECO:0000313" key="3">
    <source>
        <dbReference type="Proteomes" id="UP001170481"/>
    </source>
</evidence>
<dbReference type="Pfam" id="PF07992">
    <property type="entry name" value="Pyr_redox_2"/>
    <property type="match status" value="1"/>
</dbReference>
<accession>A0AAP4TZP3</accession>
<dbReference type="GO" id="GO:0051536">
    <property type="term" value="F:iron-sulfur cluster binding"/>
    <property type="evidence" value="ECO:0007669"/>
    <property type="project" value="InterPro"/>
</dbReference>
<dbReference type="AlphaFoldDB" id="A0AAP4TZP3"/>
<evidence type="ECO:0000259" key="1">
    <source>
        <dbReference type="PROSITE" id="PS51379"/>
    </source>
</evidence>
<dbReference type="PROSITE" id="PS51379">
    <property type="entry name" value="4FE4S_FER_2"/>
    <property type="match status" value="1"/>
</dbReference>
<comment type="caution">
    <text evidence="2">The sequence shown here is derived from an EMBL/GenBank/DDBJ whole genome shotgun (WGS) entry which is preliminary data.</text>
</comment>
<evidence type="ECO:0000313" key="2">
    <source>
        <dbReference type="EMBL" id="MDO6673264.1"/>
    </source>
</evidence>
<dbReference type="PRINTS" id="PR00368">
    <property type="entry name" value="FADPNR"/>
</dbReference>